<organism evidence="2 3">
    <name type="scientific">Nonlabens ponticola</name>
    <dbReference type="NCBI Taxonomy" id="2496866"/>
    <lineage>
        <taxon>Bacteria</taxon>
        <taxon>Pseudomonadati</taxon>
        <taxon>Bacteroidota</taxon>
        <taxon>Flavobacteriia</taxon>
        <taxon>Flavobacteriales</taxon>
        <taxon>Flavobacteriaceae</taxon>
        <taxon>Nonlabens</taxon>
    </lineage>
</organism>
<dbReference type="KEGG" id="noj:EJ995_09025"/>
<evidence type="ECO:0000256" key="1">
    <source>
        <dbReference type="SAM" id="Phobius"/>
    </source>
</evidence>
<protein>
    <submittedName>
        <fullName evidence="2">Uncharacterized protein</fullName>
    </submittedName>
</protein>
<proteinExistence type="predicted"/>
<dbReference type="EMBL" id="CP034549">
    <property type="protein sequence ID" value="AZQ44374.1"/>
    <property type="molecule type" value="Genomic_DNA"/>
</dbReference>
<keyword evidence="1" id="KW-0472">Membrane</keyword>
<keyword evidence="1" id="KW-0812">Transmembrane</keyword>
<dbReference type="OrthoDB" id="1145143at2"/>
<keyword evidence="3" id="KW-1185">Reference proteome</keyword>
<reference evidence="2 3" key="1">
    <citation type="submission" date="2018-12" db="EMBL/GenBank/DDBJ databases">
        <title>Complete genome of Nonlabens sp. MJ115.</title>
        <authorList>
            <person name="Choi H.S."/>
            <person name="Jung J."/>
        </authorList>
    </citation>
    <scope>NUCLEOTIDE SEQUENCE [LARGE SCALE GENOMIC DNA]</scope>
    <source>
        <strain evidence="2 3">MJ115</strain>
    </source>
</reference>
<gene>
    <name evidence="2" type="ORF">EJ995_09025</name>
</gene>
<dbReference type="AlphaFoldDB" id="A0A3S9MZ13"/>
<feature type="transmembrane region" description="Helical" evidence="1">
    <location>
        <begin position="36"/>
        <end position="55"/>
    </location>
</feature>
<dbReference type="RefSeq" id="WP_126447751.1">
    <property type="nucleotide sequence ID" value="NZ_CP034549.1"/>
</dbReference>
<evidence type="ECO:0000313" key="3">
    <source>
        <dbReference type="Proteomes" id="UP000279600"/>
    </source>
</evidence>
<evidence type="ECO:0000313" key="2">
    <source>
        <dbReference type="EMBL" id="AZQ44374.1"/>
    </source>
</evidence>
<accession>A0A3S9MZ13</accession>
<sequence length="72" mass="8348">MKFMDEADNFRYVLWFLTILFSLLVAFGPSEGTLGYTGRLLLGLFSSLLVIYLILKLIQRRYFTEKSETSEA</sequence>
<name>A0A3S9MZ13_9FLAO</name>
<feature type="transmembrane region" description="Helical" evidence="1">
    <location>
        <begin position="12"/>
        <end position="30"/>
    </location>
</feature>
<dbReference type="Proteomes" id="UP000279600">
    <property type="component" value="Chromosome"/>
</dbReference>
<keyword evidence="1" id="KW-1133">Transmembrane helix</keyword>